<evidence type="ECO:0000259" key="2">
    <source>
        <dbReference type="PROSITE" id="PS51886"/>
    </source>
</evidence>
<dbReference type="EMBL" id="RBNJ01022370">
    <property type="protein sequence ID" value="RUS18358.1"/>
    <property type="molecule type" value="Genomic_DNA"/>
</dbReference>
<comment type="caution">
    <text evidence="3">The sequence shown here is derived from an EMBL/GenBank/DDBJ whole genome shotgun (WGS) entry which is preliminary data.</text>
</comment>
<evidence type="ECO:0000313" key="3">
    <source>
        <dbReference type="EMBL" id="RUS18358.1"/>
    </source>
</evidence>
<dbReference type="PROSITE" id="PS51886">
    <property type="entry name" value="TLDC"/>
    <property type="match status" value="1"/>
</dbReference>
<dbReference type="PANTHER" id="PTHR23354">
    <property type="entry name" value="NUCLEOLAR PROTEIN 7/ESTROGEN RECEPTOR COACTIVATOR-RELATED"/>
    <property type="match status" value="1"/>
</dbReference>
<reference evidence="3 4" key="1">
    <citation type="journal article" date="2018" name="New Phytol.">
        <title>Phylogenomics of Endogonaceae and evolution of mycorrhizas within Mucoromycota.</title>
        <authorList>
            <person name="Chang Y."/>
            <person name="Desiro A."/>
            <person name="Na H."/>
            <person name="Sandor L."/>
            <person name="Lipzen A."/>
            <person name="Clum A."/>
            <person name="Barry K."/>
            <person name="Grigoriev I.V."/>
            <person name="Martin F.M."/>
            <person name="Stajich J.E."/>
            <person name="Smith M.E."/>
            <person name="Bonito G."/>
            <person name="Spatafora J.W."/>
        </authorList>
    </citation>
    <scope>NUCLEOTIDE SEQUENCE [LARGE SCALE GENOMIC DNA]</scope>
    <source>
        <strain evidence="3 4">AD002</strain>
    </source>
</reference>
<feature type="domain" description="TLDc" evidence="2">
    <location>
        <begin position="341"/>
        <end position="592"/>
    </location>
</feature>
<name>A0A433PLC3_9FUNG</name>
<gene>
    <name evidence="3" type="ORF">BC938DRAFT_476010</name>
</gene>
<accession>A0A433PLC3</accession>
<proteinExistence type="predicted"/>
<sequence length="645" mass="70958">KYLGLPAHLTPASILFFKSFSYLGSYPNSTTIGPVPLSFNALLTALALVCRKFKDLSDAEVDQLIFESFAIVHAIPQPISRLSVPPEIVAVELLKGENSVIPIAIADAIADAMGDEMQRASRGFTLADMGISFEDEDEEFGDAAQTASRRGSEREDEEAGAKVLARDFAELMAAFFWMIKVELGVEEAEEAEGKGHHGGYEEDKVAKLKERWESPEWLDHERRVARDIAKVVCVADDRLRANLPTNAALALPIDLAEFDDQTASLSWGAFAAWKPRNAPNLFTTCKSYFYTHFVLKPTALLSTDPASPIALAFTPSSPAHPPPTTDLILDEDPPPRADVTDILEPVHIALLSWLLPLSVTHQKRWNRLYSGSVDGFSMNRFERHVFKYPGPTLLLLQVEARGGELPAGVYTSSPVTESLSGNFGPSSRPPSYPLKRASSHSPSAHDEDTQTMILGAYVPDHWRSSRSAWGSTDCLVFELSPALESYPPTSRNSQHVYYNSAFGIGFGGWSPLSMPTPSSPGTSPSSPTSRNRLSLHTANSASAFVLTLSNTLQTGTYANEVFPPLPTLKPSATRGNFRYAFEIIEIEVFGIGGEGAKDTQRKEWEFELKEATRRATVHIRKDRLQGDKEILKLAGIIDEEKRHDR</sequence>
<dbReference type="AlphaFoldDB" id="A0A433PLC3"/>
<feature type="region of interest" description="Disordered" evidence="1">
    <location>
        <begin position="137"/>
        <end position="158"/>
    </location>
</feature>
<dbReference type="Pfam" id="PF07534">
    <property type="entry name" value="TLD"/>
    <property type="match status" value="1"/>
</dbReference>
<feature type="compositionally biased region" description="Low complexity" evidence="1">
    <location>
        <begin position="513"/>
        <end position="529"/>
    </location>
</feature>
<evidence type="ECO:0000256" key="1">
    <source>
        <dbReference type="SAM" id="MobiDB-lite"/>
    </source>
</evidence>
<protein>
    <recommendedName>
        <fullName evidence="2">TLDc domain-containing protein</fullName>
    </recommendedName>
</protein>
<feature type="region of interest" description="Disordered" evidence="1">
    <location>
        <begin position="407"/>
        <end position="448"/>
    </location>
</feature>
<dbReference type="SMART" id="SM00584">
    <property type="entry name" value="TLDc"/>
    <property type="match status" value="1"/>
</dbReference>
<organism evidence="3 4">
    <name type="scientific">Jimgerdemannia flammicorona</name>
    <dbReference type="NCBI Taxonomy" id="994334"/>
    <lineage>
        <taxon>Eukaryota</taxon>
        <taxon>Fungi</taxon>
        <taxon>Fungi incertae sedis</taxon>
        <taxon>Mucoromycota</taxon>
        <taxon>Mucoromycotina</taxon>
        <taxon>Endogonomycetes</taxon>
        <taxon>Endogonales</taxon>
        <taxon>Endogonaceae</taxon>
        <taxon>Jimgerdemannia</taxon>
    </lineage>
</organism>
<evidence type="ECO:0000313" key="4">
    <source>
        <dbReference type="Proteomes" id="UP000274822"/>
    </source>
</evidence>
<feature type="compositionally biased region" description="Polar residues" evidence="1">
    <location>
        <begin position="410"/>
        <end position="425"/>
    </location>
</feature>
<feature type="non-terminal residue" evidence="3">
    <location>
        <position position="1"/>
    </location>
</feature>
<feature type="region of interest" description="Disordered" evidence="1">
    <location>
        <begin position="513"/>
        <end position="532"/>
    </location>
</feature>
<keyword evidence="4" id="KW-1185">Reference proteome</keyword>
<dbReference type="Proteomes" id="UP000274822">
    <property type="component" value="Unassembled WGS sequence"/>
</dbReference>
<dbReference type="InterPro" id="IPR006571">
    <property type="entry name" value="TLDc_dom"/>
</dbReference>